<protein>
    <submittedName>
        <fullName evidence="4">Proteinase inhibitor I4</fullName>
    </submittedName>
</protein>
<dbReference type="Gene3D" id="3.30.497.10">
    <property type="entry name" value="Antithrombin, subunit I, domain 2"/>
    <property type="match status" value="1"/>
</dbReference>
<dbReference type="GeneID" id="63740563"/>
<dbReference type="EMBL" id="AZHE01000018">
    <property type="protein sequence ID" value="KHN96003.1"/>
    <property type="molecule type" value="Genomic_DNA"/>
</dbReference>
<comment type="caution">
    <text evidence="4">The sequence shown here is derived from an EMBL/GenBank/DDBJ whole genome shotgun (WGS) entry which is preliminary data.</text>
</comment>
<dbReference type="HOGENOM" id="CLU_023330_0_3_1"/>
<evidence type="ECO:0000256" key="2">
    <source>
        <dbReference type="RuleBase" id="RU000411"/>
    </source>
</evidence>
<name>A0A0B2WPQ8_METAS</name>
<dbReference type="InterPro" id="IPR042178">
    <property type="entry name" value="Serpin_sf_1"/>
</dbReference>
<reference evidence="4 5" key="1">
    <citation type="journal article" date="2014" name="Proc. Natl. Acad. Sci. U.S.A.">
        <title>Trajectory and genomic determinants of fungal-pathogen speciation and host adaptation.</title>
        <authorList>
            <person name="Hu X."/>
            <person name="Xiao G."/>
            <person name="Zheng P."/>
            <person name="Shang Y."/>
            <person name="Su Y."/>
            <person name="Zhang X."/>
            <person name="Liu X."/>
            <person name="Zhan S."/>
            <person name="St Leger R.J."/>
            <person name="Wang C."/>
        </authorList>
    </citation>
    <scope>NUCLEOTIDE SEQUENCE [LARGE SCALE GENOMIC DNA]</scope>
    <source>
        <strain evidence="4 5">ARSEF 1941</strain>
    </source>
</reference>
<dbReference type="PROSITE" id="PS00284">
    <property type="entry name" value="SERPIN"/>
    <property type="match status" value="1"/>
</dbReference>
<proteinExistence type="inferred from homology"/>
<dbReference type="Pfam" id="PF00079">
    <property type="entry name" value="Serpin"/>
    <property type="match status" value="1"/>
</dbReference>
<feature type="domain" description="Serpin" evidence="3">
    <location>
        <begin position="13"/>
        <end position="367"/>
    </location>
</feature>
<evidence type="ECO:0000313" key="4">
    <source>
        <dbReference type="EMBL" id="KHN96003.1"/>
    </source>
</evidence>
<organism evidence="4 5">
    <name type="scientific">Metarhizium album (strain ARSEF 1941)</name>
    <dbReference type="NCBI Taxonomy" id="1081103"/>
    <lineage>
        <taxon>Eukaryota</taxon>
        <taxon>Fungi</taxon>
        <taxon>Dikarya</taxon>
        <taxon>Ascomycota</taxon>
        <taxon>Pezizomycotina</taxon>
        <taxon>Sordariomycetes</taxon>
        <taxon>Hypocreomycetidae</taxon>
        <taxon>Hypocreales</taxon>
        <taxon>Clavicipitaceae</taxon>
        <taxon>Metarhizium</taxon>
    </lineage>
</organism>
<keyword evidence="5" id="KW-1185">Reference proteome</keyword>
<dbReference type="SMART" id="SM00093">
    <property type="entry name" value="SERPIN"/>
    <property type="match status" value="1"/>
</dbReference>
<dbReference type="RefSeq" id="XP_040677069.1">
    <property type="nucleotide sequence ID" value="XM_040824906.1"/>
</dbReference>
<dbReference type="OrthoDB" id="1063785at2759"/>
<dbReference type="PANTHER" id="PTHR11461">
    <property type="entry name" value="SERINE PROTEASE INHIBITOR, SERPIN"/>
    <property type="match status" value="1"/>
</dbReference>
<evidence type="ECO:0000313" key="5">
    <source>
        <dbReference type="Proteomes" id="UP000030816"/>
    </source>
</evidence>
<dbReference type="InterPro" id="IPR023795">
    <property type="entry name" value="Serpin_CS"/>
</dbReference>
<dbReference type="SUPFAM" id="SSF56574">
    <property type="entry name" value="Serpins"/>
    <property type="match status" value="1"/>
</dbReference>
<dbReference type="InterPro" id="IPR000215">
    <property type="entry name" value="Serpin_fam"/>
</dbReference>
<evidence type="ECO:0000259" key="3">
    <source>
        <dbReference type="SMART" id="SM00093"/>
    </source>
</evidence>
<dbReference type="STRING" id="1081103.A0A0B2WPQ8"/>
<comment type="similarity">
    <text evidence="1 2">Belongs to the serpin family.</text>
</comment>
<dbReference type="CDD" id="cd00172">
    <property type="entry name" value="serpin"/>
    <property type="match status" value="1"/>
</dbReference>
<dbReference type="InterPro" id="IPR042185">
    <property type="entry name" value="Serpin_sf_2"/>
</dbReference>
<dbReference type="InterPro" id="IPR036186">
    <property type="entry name" value="Serpin_sf"/>
</dbReference>
<dbReference type="AlphaFoldDB" id="A0A0B2WPQ8"/>
<evidence type="ECO:0000256" key="1">
    <source>
        <dbReference type="ARBA" id="ARBA00009500"/>
    </source>
</evidence>
<dbReference type="InterPro" id="IPR023796">
    <property type="entry name" value="Serpin_dom"/>
</dbReference>
<dbReference type="PANTHER" id="PTHR11461:SF211">
    <property type="entry name" value="GH10112P-RELATED"/>
    <property type="match status" value="1"/>
</dbReference>
<sequence>MAPSSQSVGRVGWDMLRKPCGDADAAPQTVVLSPLSITIALGMLAGAADDSKKRDLCTKLGLQSANDLDSVLRPLHSALCGGAKDGPLALANAVFTDDTVALYPAYRDFLRGFNAESTRYPDLARAAEDMNTWISDNTRGLIRRMLSPAALQHSHLALVNAIGFKGTWQMQFERGDTRKEKFCIARDEQTEVDMMFQRKQKIASLETPSYKAVRLPYTLPESYPSTSLFAYLPAEGTLLSTVLDEIATSSGNPVGQFAEVKYDEFGFPRFDIDSKFSLVDTLEELGYPVGGAYAHMAEGQNQVQTMLHQAYVKVDEEGTEAAAATAVIMARSMILDPKVLLFNRPFIFAIASDKPDAILFAGIYSGK</sequence>
<accession>A0A0B2WPQ8</accession>
<dbReference type="GO" id="GO:0004867">
    <property type="term" value="F:serine-type endopeptidase inhibitor activity"/>
    <property type="evidence" value="ECO:0007669"/>
    <property type="project" value="InterPro"/>
</dbReference>
<dbReference type="Proteomes" id="UP000030816">
    <property type="component" value="Unassembled WGS sequence"/>
</dbReference>
<gene>
    <name evidence="4" type="ORF">MAM_06108</name>
</gene>
<dbReference type="Gene3D" id="2.30.39.10">
    <property type="entry name" value="Alpha-1-antitrypsin, domain 1"/>
    <property type="match status" value="1"/>
</dbReference>